<organism evidence="2 3">
    <name type="scientific">Stutzerimonas xanthomarina DSM 18231</name>
    <dbReference type="NCBI Taxonomy" id="1403346"/>
    <lineage>
        <taxon>Bacteria</taxon>
        <taxon>Pseudomonadati</taxon>
        <taxon>Pseudomonadota</taxon>
        <taxon>Gammaproteobacteria</taxon>
        <taxon>Pseudomonadales</taxon>
        <taxon>Pseudomonadaceae</taxon>
        <taxon>Stutzerimonas</taxon>
    </lineage>
</organism>
<keyword evidence="1" id="KW-1133">Transmembrane helix</keyword>
<dbReference type="EMBL" id="FQXA01000002">
    <property type="protein sequence ID" value="SHG79783.1"/>
    <property type="molecule type" value="Genomic_DNA"/>
</dbReference>
<dbReference type="RefSeq" id="WP_073299832.1">
    <property type="nucleotide sequence ID" value="NZ_FQXA01000002.1"/>
</dbReference>
<feature type="transmembrane region" description="Helical" evidence="1">
    <location>
        <begin position="79"/>
        <end position="99"/>
    </location>
</feature>
<evidence type="ECO:0000313" key="2">
    <source>
        <dbReference type="EMBL" id="SHG79783.1"/>
    </source>
</evidence>
<keyword evidence="1" id="KW-0812">Transmembrane</keyword>
<sequence length="181" mass="20061">MGEIFGELLPAIQLLLPGFISTVIFYWLSDAPKPGQFERVIQALICTGLISLMVEAIKKAAHAIGECCFVWAVWTDDRAMALSVALAVLLGLALAFAACTDSFYKLARRCRLTTRASHTDWVYGFVLYRERLVVLQLRDGRRICGYPLVWPTQPGTGHFLLQGACWIVDDGFVSAQALPHT</sequence>
<dbReference type="AlphaFoldDB" id="A0A1M5MSK4"/>
<gene>
    <name evidence="2" type="ORF">SAMN02744645_1439</name>
</gene>
<dbReference type="InterPro" id="IPR045919">
    <property type="entry name" value="DUF6338"/>
</dbReference>
<keyword evidence="1" id="KW-0472">Membrane</keyword>
<proteinExistence type="predicted"/>
<dbReference type="Pfam" id="PF19865">
    <property type="entry name" value="DUF6338"/>
    <property type="match status" value="1"/>
</dbReference>
<accession>A0A1M5MSK4</accession>
<evidence type="ECO:0000313" key="3">
    <source>
        <dbReference type="Proteomes" id="UP000184000"/>
    </source>
</evidence>
<dbReference type="Proteomes" id="UP000184000">
    <property type="component" value="Unassembled WGS sequence"/>
</dbReference>
<feature type="transmembrane region" description="Helical" evidence="1">
    <location>
        <begin position="12"/>
        <end position="28"/>
    </location>
</feature>
<reference evidence="2 3" key="1">
    <citation type="submission" date="2016-11" db="EMBL/GenBank/DDBJ databases">
        <authorList>
            <person name="Jaros S."/>
            <person name="Januszkiewicz K."/>
            <person name="Wedrychowicz H."/>
        </authorList>
    </citation>
    <scope>NUCLEOTIDE SEQUENCE [LARGE SCALE GENOMIC DNA]</scope>
    <source>
        <strain evidence="2 3">DSM 18231</strain>
    </source>
</reference>
<evidence type="ECO:0000256" key="1">
    <source>
        <dbReference type="SAM" id="Phobius"/>
    </source>
</evidence>
<protein>
    <submittedName>
        <fullName evidence="2">Uncharacterized protein</fullName>
    </submittedName>
</protein>
<name>A0A1M5MSK4_9GAMM</name>